<keyword evidence="1" id="KW-0812">Transmembrane</keyword>
<dbReference type="Pfam" id="PF04304">
    <property type="entry name" value="DUF454"/>
    <property type="match status" value="1"/>
</dbReference>
<dbReference type="EMBL" id="JBDIVE010000005">
    <property type="protein sequence ID" value="MEN3068945.1"/>
    <property type="molecule type" value="Genomic_DNA"/>
</dbReference>
<dbReference type="Proteomes" id="UP001410394">
    <property type="component" value="Unassembled WGS sequence"/>
</dbReference>
<sequence>MIRQQVIVRGEQSLATPLSPRRRVLWLLVAGLSFAIGIVALFIPGIPTTEFILLAAFAASKSSPRFHGWLCRHPVFGPMIRNWQSGGCVSRRTKLSASLAMSACLVVMAFVVPYHWVVVLVALGMAAGAFWMWRRPEPQAAAD</sequence>
<dbReference type="PANTHER" id="PTHR35813">
    <property type="entry name" value="INNER MEMBRANE PROTEIN YBAN"/>
    <property type="match status" value="1"/>
</dbReference>
<reference evidence="2 3" key="1">
    <citation type="journal article" date="2018" name="Int. J. Syst. Evol. Microbiol.">
        <title>Uliginosibacterium sediminicola sp. nov., isolated from freshwater sediment.</title>
        <authorList>
            <person name="Hwang W.M."/>
            <person name="Kim S.M."/>
            <person name="Kang K."/>
            <person name="Ahn T.Y."/>
        </authorList>
    </citation>
    <scope>NUCLEOTIDE SEQUENCE [LARGE SCALE GENOMIC DNA]</scope>
    <source>
        <strain evidence="2 3">M1-21</strain>
    </source>
</reference>
<dbReference type="PANTHER" id="PTHR35813:SF1">
    <property type="entry name" value="INNER MEMBRANE PROTEIN YBAN"/>
    <property type="match status" value="1"/>
</dbReference>
<name>A0ABU9YYW9_9RHOO</name>
<dbReference type="RefSeq" id="WP_345919716.1">
    <property type="nucleotide sequence ID" value="NZ_JBDIVE010000005.1"/>
</dbReference>
<accession>A0ABU9YYW9</accession>
<evidence type="ECO:0000313" key="2">
    <source>
        <dbReference type="EMBL" id="MEN3068945.1"/>
    </source>
</evidence>
<proteinExistence type="predicted"/>
<evidence type="ECO:0000256" key="1">
    <source>
        <dbReference type="SAM" id="Phobius"/>
    </source>
</evidence>
<dbReference type="PIRSF" id="PIRSF016789">
    <property type="entry name" value="DUF454"/>
    <property type="match status" value="1"/>
</dbReference>
<comment type="caution">
    <text evidence="2">The sequence shown here is derived from an EMBL/GenBank/DDBJ whole genome shotgun (WGS) entry which is preliminary data.</text>
</comment>
<keyword evidence="1" id="KW-1133">Transmembrane helix</keyword>
<protein>
    <submittedName>
        <fullName evidence="2">YbaN family protein</fullName>
    </submittedName>
</protein>
<organism evidence="2 3">
    <name type="scientific">Uliginosibacterium sediminicola</name>
    <dbReference type="NCBI Taxonomy" id="2024550"/>
    <lineage>
        <taxon>Bacteria</taxon>
        <taxon>Pseudomonadati</taxon>
        <taxon>Pseudomonadota</taxon>
        <taxon>Betaproteobacteria</taxon>
        <taxon>Rhodocyclales</taxon>
        <taxon>Zoogloeaceae</taxon>
        <taxon>Uliginosibacterium</taxon>
    </lineage>
</organism>
<feature type="transmembrane region" description="Helical" evidence="1">
    <location>
        <begin position="24"/>
        <end position="43"/>
    </location>
</feature>
<evidence type="ECO:0000313" key="3">
    <source>
        <dbReference type="Proteomes" id="UP001410394"/>
    </source>
</evidence>
<keyword evidence="1" id="KW-0472">Membrane</keyword>
<feature type="transmembrane region" description="Helical" evidence="1">
    <location>
        <begin position="100"/>
        <end position="133"/>
    </location>
</feature>
<dbReference type="InterPro" id="IPR007401">
    <property type="entry name" value="DUF454"/>
</dbReference>
<keyword evidence="3" id="KW-1185">Reference proteome</keyword>
<gene>
    <name evidence="2" type="ORF">ABDB84_10680</name>
</gene>